<feature type="compositionally biased region" description="Pro residues" evidence="1">
    <location>
        <begin position="307"/>
        <end position="319"/>
    </location>
</feature>
<comment type="caution">
    <text evidence="2">The sequence shown here is derived from an EMBL/GenBank/DDBJ whole genome shotgun (WGS) entry which is preliminary data.</text>
</comment>
<gene>
    <name evidence="2" type="ORF">L210DRAFT_2156143</name>
</gene>
<organism evidence="2 3">
    <name type="scientific">Boletus edulis BED1</name>
    <dbReference type="NCBI Taxonomy" id="1328754"/>
    <lineage>
        <taxon>Eukaryota</taxon>
        <taxon>Fungi</taxon>
        <taxon>Dikarya</taxon>
        <taxon>Basidiomycota</taxon>
        <taxon>Agaricomycotina</taxon>
        <taxon>Agaricomycetes</taxon>
        <taxon>Agaricomycetidae</taxon>
        <taxon>Boletales</taxon>
        <taxon>Boletineae</taxon>
        <taxon>Boletaceae</taxon>
        <taxon>Boletoideae</taxon>
        <taxon>Boletus</taxon>
    </lineage>
</organism>
<protein>
    <submittedName>
        <fullName evidence="2">Uncharacterized protein</fullName>
    </submittedName>
</protein>
<keyword evidence="3" id="KW-1185">Reference proteome</keyword>
<evidence type="ECO:0000313" key="3">
    <source>
        <dbReference type="Proteomes" id="UP001194468"/>
    </source>
</evidence>
<dbReference type="AlphaFoldDB" id="A0AAD4GFZ7"/>
<sequence length="518" mass="55638">MSGSGEHEEHLVLVSLMGFARDLLRPSQLTLPITPLLYPRPSQANLRSLPRDPSVCSHSLLRPAMPFDPFRRFRLRSHPVPALPSSTEEDTDDSSPERGRPHIVLVPAHKNGLSENEKPSRSTTDRLAPNTHIALTLDKPHPERPPNKSSKSGVASVSRSTDSLVALQPTPKSKLICRITSKFNISIPSRSGSGVPSRPSMRILSGDMAPPAQRPRDPRTTNAVSPPLPNSFVSKQHREAALRERGLLPPSKDLSEQEREADERVGSFPSPAISTIHGSTEAERLKASWLAINRTSESSDSERGPPHSSPPSSVPPPDTGPLRRSGDGKTDQLPTGRPSYCSSVPPLSPASCLEVLHEEPSEQGPFLPSPAKVPIVISSPPNSPPSPTSPTLVESSVSCTLSSHCPGSTLESYSQSSHEKENLRSTSSLRRASDRPPRRVVGSSMSKFGTRSLTNLRRSVAGSLKSTVSSADLSSSSISQAQRAAIDPTMHSIGSILRAAGGIQDAESRRLSEIAFLD</sequence>
<feature type="compositionally biased region" description="Low complexity" evidence="1">
    <location>
        <begin position="186"/>
        <end position="200"/>
    </location>
</feature>
<feature type="compositionally biased region" description="Basic and acidic residues" evidence="1">
    <location>
        <begin position="115"/>
        <end position="124"/>
    </location>
</feature>
<proteinExistence type="predicted"/>
<reference evidence="2" key="1">
    <citation type="submission" date="2019-10" db="EMBL/GenBank/DDBJ databases">
        <authorList>
            <consortium name="DOE Joint Genome Institute"/>
            <person name="Kuo A."/>
            <person name="Miyauchi S."/>
            <person name="Kiss E."/>
            <person name="Drula E."/>
            <person name="Kohler A."/>
            <person name="Sanchez-Garcia M."/>
            <person name="Andreopoulos B."/>
            <person name="Barry K.W."/>
            <person name="Bonito G."/>
            <person name="Buee M."/>
            <person name="Carver A."/>
            <person name="Chen C."/>
            <person name="Cichocki N."/>
            <person name="Clum A."/>
            <person name="Culley D."/>
            <person name="Crous P.W."/>
            <person name="Fauchery L."/>
            <person name="Girlanda M."/>
            <person name="Hayes R."/>
            <person name="Keri Z."/>
            <person name="LaButti K."/>
            <person name="Lipzen A."/>
            <person name="Lombard V."/>
            <person name="Magnuson J."/>
            <person name="Maillard F."/>
            <person name="Morin E."/>
            <person name="Murat C."/>
            <person name="Nolan M."/>
            <person name="Ohm R."/>
            <person name="Pangilinan J."/>
            <person name="Pereira M."/>
            <person name="Perotto S."/>
            <person name="Peter M."/>
            <person name="Riley R."/>
            <person name="Sitrit Y."/>
            <person name="Stielow B."/>
            <person name="Szollosi G."/>
            <person name="Zifcakova L."/>
            <person name="Stursova M."/>
            <person name="Spatafora J.W."/>
            <person name="Tedersoo L."/>
            <person name="Vaario L.-M."/>
            <person name="Yamada A."/>
            <person name="Yan M."/>
            <person name="Wang P."/>
            <person name="Xu J."/>
            <person name="Bruns T."/>
            <person name="Baldrian P."/>
            <person name="Vilgalys R."/>
            <person name="Henrissat B."/>
            <person name="Grigoriev I.V."/>
            <person name="Hibbett D."/>
            <person name="Nagy L.G."/>
            <person name="Martin F.M."/>
        </authorList>
    </citation>
    <scope>NUCLEOTIDE SEQUENCE</scope>
    <source>
        <strain evidence="2">BED1</strain>
    </source>
</reference>
<dbReference type="EMBL" id="WHUW01000012">
    <property type="protein sequence ID" value="KAF8440450.1"/>
    <property type="molecule type" value="Genomic_DNA"/>
</dbReference>
<feature type="compositionally biased region" description="Low complexity" evidence="1">
    <location>
        <begin position="148"/>
        <end position="160"/>
    </location>
</feature>
<reference evidence="2" key="2">
    <citation type="journal article" date="2020" name="Nat. Commun.">
        <title>Large-scale genome sequencing of mycorrhizal fungi provides insights into the early evolution of symbiotic traits.</title>
        <authorList>
            <person name="Miyauchi S."/>
            <person name="Kiss E."/>
            <person name="Kuo A."/>
            <person name="Drula E."/>
            <person name="Kohler A."/>
            <person name="Sanchez-Garcia M."/>
            <person name="Morin E."/>
            <person name="Andreopoulos B."/>
            <person name="Barry K.W."/>
            <person name="Bonito G."/>
            <person name="Buee M."/>
            <person name="Carver A."/>
            <person name="Chen C."/>
            <person name="Cichocki N."/>
            <person name="Clum A."/>
            <person name="Culley D."/>
            <person name="Crous P.W."/>
            <person name="Fauchery L."/>
            <person name="Girlanda M."/>
            <person name="Hayes R.D."/>
            <person name="Keri Z."/>
            <person name="LaButti K."/>
            <person name="Lipzen A."/>
            <person name="Lombard V."/>
            <person name="Magnuson J."/>
            <person name="Maillard F."/>
            <person name="Murat C."/>
            <person name="Nolan M."/>
            <person name="Ohm R.A."/>
            <person name="Pangilinan J."/>
            <person name="Pereira M.F."/>
            <person name="Perotto S."/>
            <person name="Peter M."/>
            <person name="Pfister S."/>
            <person name="Riley R."/>
            <person name="Sitrit Y."/>
            <person name="Stielow J.B."/>
            <person name="Szollosi G."/>
            <person name="Zifcakova L."/>
            <person name="Stursova M."/>
            <person name="Spatafora J.W."/>
            <person name="Tedersoo L."/>
            <person name="Vaario L.M."/>
            <person name="Yamada A."/>
            <person name="Yan M."/>
            <person name="Wang P."/>
            <person name="Xu J."/>
            <person name="Bruns T."/>
            <person name="Baldrian P."/>
            <person name="Vilgalys R."/>
            <person name="Dunand C."/>
            <person name="Henrissat B."/>
            <person name="Grigoriev I.V."/>
            <person name="Hibbett D."/>
            <person name="Nagy L.G."/>
            <person name="Martin F.M."/>
        </authorList>
    </citation>
    <scope>NUCLEOTIDE SEQUENCE</scope>
    <source>
        <strain evidence="2">BED1</strain>
    </source>
</reference>
<feature type="compositionally biased region" description="Basic and acidic residues" evidence="1">
    <location>
        <begin position="253"/>
        <end position="265"/>
    </location>
</feature>
<feature type="compositionally biased region" description="Basic and acidic residues" evidence="1">
    <location>
        <begin position="236"/>
        <end position="246"/>
    </location>
</feature>
<dbReference type="Proteomes" id="UP001194468">
    <property type="component" value="Unassembled WGS sequence"/>
</dbReference>
<feature type="compositionally biased region" description="Polar residues" evidence="1">
    <location>
        <begin position="399"/>
        <end position="416"/>
    </location>
</feature>
<accession>A0AAD4GFZ7</accession>
<feature type="compositionally biased region" description="Low complexity" evidence="1">
    <location>
        <begin position="389"/>
        <end position="398"/>
    </location>
</feature>
<evidence type="ECO:0000256" key="1">
    <source>
        <dbReference type="SAM" id="MobiDB-lite"/>
    </source>
</evidence>
<name>A0AAD4GFZ7_BOLED</name>
<feature type="region of interest" description="Disordered" evidence="1">
    <location>
        <begin position="186"/>
        <end position="447"/>
    </location>
</feature>
<feature type="region of interest" description="Disordered" evidence="1">
    <location>
        <begin position="78"/>
        <end position="161"/>
    </location>
</feature>
<evidence type="ECO:0000313" key="2">
    <source>
        <dbReference type="EMBL" id="KAF8440450.1"/>
    </source>
</evidence>